<organism evidence="1 2">
    <name type="scientific">Acidovorax soli</name>
    <dbReference type="NCBI Taxonomy" id="592050"/>
    <lineage>
        <taxon>Bacteria</taxon>
        <taxon>Pseudomonadati</taxon>
        <taxon>Pseudomonadota</taxon>
        <taxon>Betaproteobacteria</taxon>
        <taxon>Burkholderiales</taxon>
        <taxon>Comamonadaceae</taxon>
        <taxon>Acidovorax</taxon>
    </lineage>
</organism>
<keyword evidence="2" id="KW-1185">Reference proteome</keyword>
<gene>
    <name evidence="1" type="ORF">SAMN05421875_1604</name>
</gene>
<proteinExistence type="predicted"/>
<evidence type="ECO:0000313" key="1">
    <source>
        <dbReference type="EMBL" id="SEA96218.1"/>
    </source>
</evidence>
<evidence type="ECO:0000313" key="2">
    <source>
        <dbReference type="Proteomes" id="UP000199002"/>
    </source>
</evidence>
<dbReference type="EMBL" id="FNQJ01000060">
    <property type="protein sequence ID" value="SEA96218.1"/>
    <property type="molecule type" value="Genomic_DNA"/>
</dbReference>
<dbReference type="Proteomes" id="UP000199002">
    <property type="component" value="Unassembled WGS sequence"/>
</dbReference>
<sequence>MSVMIATGRAATQGMLFRDAGASVTHLAVDGRLAGLLAVTDPIQVTTADAIHTLHASGLRIGPPGTA</sequence>
<protein>
    <submittedName>
        <fullName evidence="1">Cu+-exporting ATPase</fullName>
    </submittedName>
</protein>
<reference evidence="2" key="1">
    <citation type="submission" date="2016-10" db="EMBL/GenBank/DDBJ databases">
        <authorList>
            <person name="Varghese N."/>
            <person name="Submissions S."/>
        </authorList>
    </citation>
    <scope>NUCLEOTIDE SEQUENCE [LARGE SCALE GENOMIC DNA]</scope>
    <source>
        <strain evidence="2">DSM 25157</strain>
    </source>
</reference>
<name>A0A1H4FHI7_9BURK</name>
<dbReference type="AlphaFoldDB" id="A0A1H4FHI7"/>
<accession>A0A1H4FHI7</accession>
<dbReference type="STRING" id="592050.SAMN05421875_1604"/>